<comment type="caution">
    <text evidence="4">The sequence shown here is derived from an EMBL/GenBank/DDBJ whole genome shotgun (WGS) entry which is preliminary data.</text>
</comment>
<evidence type="ECO:0000313" key="5">
    <source>
        <dbReference type="Proteomes" id="UP001595953"/>
    </source>
</evidence>
<keyword evidence="5" id="KW-1185">Reference proteome</keyword>
<comment type="similarity">
    <text evidence="1">Belongs to the cycloisomerase 2 family.</text>
</comment>
<accession>A0ABV9N1T0</accession>
<name>A0ABV9N1T0_9FLAO</name>
<dbReference type="PANTHER" id="PTHR30344:SF1">
    <property type="entry name" value="6-PHOSPHOGLUCONOLACTONASE"/>
    <property type="match status" value="1"/>
</dbReference>
<dbReference type="InterPro" id="IPR015943">
    <property type="entry name" value="WD40/YVTN_repeat-like_dom_sf"/>
</dbReference>
<keyword evidence="2" id="KW-0313">Glucose metabolism</keyword>
<dbReference type="Pfam" id="PF10282">
    <property type="entry name" value="Lactonase"/>
    <property type="match status" value="1"/>
</dbReference>
<dbReference type="Gene3D" id="2.130.10.10">
    <property type="entry name" value="YVTN repeat-like/Quinoprotein amine dehydrogenase"/>
    <property type="match status" value="1"/>
</dbReference>
<gene>
    <name evidence="4" type="ORF">ACFO5O_07955</name>
</gene>
<dbReference type="SUPFAM" id="SSF51004">
    <property type="entry name" value="C-terminal (heme d1) domain of cytochrome cd1-nitrite reductase"/>
    <property type="match status" value="1"/>
</dbReference>
<evidence type="ECO:0000256" key="2">
    <source>
        <dbReference type="ARBA" id="ARBA00022526"/>
    </source>
</evidence>
<evidence type="ECO:0000256" key="3">
    <source>
        <dbReference type="SAM" id="Phobius"/>
    </source>
</evidence>
<dbReference type="InterPro" id="IPR011048">
    <property type="entry name" value="Haem_d1_sf"/>
</dbReference>
<sequence length="405" mass="45802">MKTKPFTNLLSINLNKYAFLVRSIQKYMFWFLTLIFSIGFFLSCAKQGSKTLLFVGSFTDKKLGEGIHVYDFNNQTGEAQLKFTFDSIINTSFLKLSPKNKYLYSVVDSQMDYHGKIAAFEVDSVNYKLKLLNVQDSGGRNPAHLELDKTGEFLVNSNYSDPSLSVFKINKNGYLNSYNQVIRFKDSSIIESRQESAHIHSSNFSPDGKFLFAQDLGSDKIRSFSFNRIQKDSILKNKNEIKVKSGSGPRHFTFHPNGKLGFGIAELSGKITAYAYSNGNLTFIEDYQSYEQKQDIYRAADIHISPDGKFLYASNRGPEEDSIAIFSINEDNGKLNLVGYEPTYGKHPRNFVISGDGNFIFVANQFSNNISIFKRVVNTGKLIKLPKEILVNQPASIQIATYKDE</sequence>
<keyword evidence="3" id="KW-1133">Transmembrane helix</keyword>
<protein>
    <submittedName>
        <fullName evidence="4">Lactonase family protein</fullName>
    </submittedName>
</protein>
<dbReference type="EMBL" id="JBHSGP010000013">
    <property type="protein sequence ID" value="MFC4722251.1"/>
    <property type="molecule type" value="Genomic_DNA"/>
</dbReference>
<feature type="transmembrane region" description="Helical" evidence="3">
    <location>
        <begin position="27"/>
        <end position="45"/>
    </location>
</feature>
<keyword evidence="3" id="KW-0812">Transmembrane</keyword>
<dbReference type="InterPro" id="IPR019405">
    <property type="entry name" value="Lactonase_7-beta_prop"/>
</dbReference>
<dbReference type="InterPro" id="IPR050282">
    <property type="entry name" value="Cycloisomerase_2"/>
</dbReference>
<keyword evidence="3" id="KW-0472">Membrane</keyword>
<reference evidence="5" key="1">
    <citation type="journal article" date="2019" name="Int. J. Syst. Evol. Microbiol.">
        <title>The Global Catalogue of Microorganisms (GCM) 10K type strain sequencing project: providing services to taxonomists for standard genome sequencing and annotation.</title>
        <authorList>
            <consortium name="The Broad Institute Genomics Platform"/>
            <consortium name="The Broad Institute Genome Sequencing Center for Infectious Disease"/>
            <person name="Wu L."/>
            <person name="Ma J."/>
        </authorList>
    </citation>
    <scope>NUCLEOTIDE SEQUENCE [LARGE SCALE GENOMIC DNA]</scope>
    <source>
        <strain evidence="5">CCUG 63682</strain>
    </source>
</reference>
<keyword evidence="2" id="KW-0119">Carbohydrate metabolism</keyword>
<organism evidence="4 5">
    <name type="scientific">Geojedonia litorea</name>
    <dbReference type="NCBI Taxonomy" id="1268269"/>
    <lineage>
        <taxon>Bacteria</taxon>
        <taxon>Pseudomonadati</taxon>
        <taxon>Bacteroidota</taxon>
        <taxon>Flavobacteriia</taxon>
        <taxon>Flavobacteriales</taxon>
        <taxon>Flavobacteriaceae</taxon>
        <taxon>Geojedonia</taxon>
    </lineage>
</organism>
<dbReference type="RefSeq" id="WP_387962603.1">
    <property type="nucleotide sequence ID" value="NZ_JBHSGP010000013.1"/>
</dbReference>
<evidence type="ECO:0000313" key="4">
    <source>
        <dbReference type="EMBL" id="MFC4722251.1"/>
    </source>
</evidence>
<proteinExistence type="inferred from homology"/>
<dbReference type="Proteomes" id="UP001595953">
    <property type="component" value="Unassembled WGS sequence"/>
</dbReference>
<evidence type="ECO:0000256" key="1">
    <source>
        <dbReference type="ARBA" id="ARBA00005564"/>
    </source>
</evidence>
<dbReference type="PANTHER" id="PTHR30344">
    <property type="entry name" value="6-PHOSPHOGLUCONOLACTONASE-RELATED"/>
    <property type="match status" value="1"/>
</dbReference>